<dbReference type="EMBL" id="CYKH01000359">
    <property type="protein sequence ID" value="CUF57354.1"/>
    <property type="molecule type" value="Genomic_DNA"/>
</dbReference>
<proteinExistence type="predicted"/>
<feature type="region of interest" description="Disordered" evidence="2">
    <location>
        <begin position="231"/>
        <end position="328"/>
    </location>
</feature>
<keyword evidence="4" id="KW-1185">Reference proteome</keyword>
<organism evidence="3 4">
    <name type="scientific">Bodo saltans</name>
    <name type="common">Flagellated protozoan</name>
    <dbReference type="NCBI Taxonomy" id="75058"/>
    <lineage>
        <taxon>Eukaryota</taxon>
        <taxon>Discoba</taxon>
        <taxon>Euglenozoa</taxon>
        <taxon>Kinetoplastea</taxon>
        <taxon>Metakinetoplastina</taxon>
        <taxon>Eubodonida</taxon>
        <taxon>Bodonidae</taxon>
        <taxon>Bodo</taxon>
    </lineage>
</organism>
<feature type="non-terminal residue" evidence="3">
    <location>
        <position position="1"/>
    </location>
</feature>
<evidence type="ECO:0000313" key="4">
    <source>
        <dbReference type="Proteomes" id="UP000051952"/>
    </source>
</evidence>
<dbReference type="AlphaFoldDB" id="A0A0S4IRY0"/>
<evidence type="ECO:0000313" key="3">
    <source>
        <dbReference type="EMBL" id="CUF57354.1"/>
    </source>
</evidence>
<feature type="compositionally biased region" description="Basic and acidic residues" evidence="2">
    <location>
        <begin position="273"/>
        <end position="296"/>
    </location>
</feature>
<keyword evidence="1" id="KW-0175">Coiled coil</keyword>
<feature type="coiled-coil region" evidence="1">
    <location>
        <begin position="347"/>
        <end position="374"/>
    </location>
</feature>
<dbReference type="VEuPathDB" id="TriTrypDB:BSAL_04025"/>
<evidence type="ECO:0000256" key="2">
    <source>
        <dbReference type="SAM" id="MobiDB-lite"/>
    </source>
</evidence>
<dbReference type="Proteomes" id="UP000051952">
    <property type="component" value="Unassembled WGS sequence"/>
</dbReference>
<feature type="compositionally biased region" description="Low complexity" evidence="2">
    <location>
        <begin position="237"/>
        <end position="251"/>
    </location>
</feature>
<feature type="compositionally biased region" description="Polar residues" evidence="2">
    <location>
        <begin position="256"/>
        <end position="272"/>
    </location>
</feature>
<feature type="compositionally biased region" description="Acidic residues" evidence="2">
    <location>
        <begin position="297"/>
        <end position="316"/>
    </location>
</feature>
<sequence length="402" mass="42907">YSLFKRRRSFSSKYLFRGLASVSKRLLRRKQKKETEKRGEAIEVLAPAVVPTVREQQKREKEEAARKKREREEAEKRTADEAAAAAAAIVAAEEAEKQAVRKREILAALAASSHAAQAAAATAAATDATAPAVVTATQNEPSSHEDKPTLTAAPASAPGGYDSDEDNAIKPRNADAAVPTTSASSIVPVAVVADDAYGETTVIGRQAPPPSATDGSTLVTAPQAAASLVPQGNALSHPPAHTDATAAAPNNDQEHTVPTSTGLEGQNNGTSESENKSNMRSILERLRLSKEGGGIKEEEEEAERVDSDNNVDDDNGEEHPPMDEDSFIDSLSPKEAQQVVSGIMNSIEDLKDEQEQLMLEREALQKSLRELSSVTLGAEHALGLAGLIWSVCDLKLIRHFSR</sequence>
<reference evidence="4" key="1">
    <citation type="submission" date="2015-09" db="EMBL/GenBank/DDBJ databases">
        <authorList>
            <consortium name="Pathogen Informatics"/>
        </authorList>
    </citation>
    <scope>NUCLEOTIDE SEQUENCE [LARGE SCALE GENOMIC DNA]</scope>
    <source>
        <strain evidence="4">Lake Konstanz</strain>
    </source>
</reference>
<feature type="region of interest" description="Disordered" evidence="2">
    <location>
        <begin position="133"/>
        <end position="182"/>
    </location>
</feature>
<gene>
    <name evidence="3" type="ORF">BSAL_04025</name>
</gene>
<accession>A0A0S4IRY0</accession>
<protein>
    <submittedName>
        <fullName evidence="3">Uncharacterized protein</fullName>
    </submittedName>
</protein>
<feature type="compositionally biased region" description="Basic and acidic residues" evidence="2">
    <location>
        <begin position="55"/>
        <end position="80"/>
    </location>
</feature>
<feature type="region of interest" description="Disordered" evidence="2">
    <location>
        <begin position="52"/>
        <end position="82"/>
    </location>
</feature>
<name>A0A0S4IRY0_BODSA</name>
<evidence type="ECO:0000256" key="1">
    <source>
        <dbReference type="SAM" id="Coils"/>
    </source>
</evidence>
<dbReference type="OMA" id="SHEDKPT"/>